<reference evidence="2" key="1">
    <citation type="journal article" date="2018" name="Gigascience">
        <title>Genome assembly of the Pink Ipe (Handroanthus impetiginosus, Bignoniaceae), a highly valued, ecologically keystone Neotropical timber forest tree.</title>
        <authorList>
            <person name="Silva-Junior O.B."/>
            <person name="Grattapaglia D."/>
            <person name="Novaes E."/>
            <person name="Collevatti R.G."/>
        </authorList>
    </citation>
    <scope>NUCLEOTIDE SEQUENCE [LARGE SCALE GENOMIC DNA]</scope>
    <source>
        <strain evidence="2">cv. UFG-1</strain>
    </source>
</reference>
<dbReference type="AlphaFoldDB" id="A0A2G9H2D9"/>
<gene>
    <name evidence="1" type="ORF">CDL12_15707</name>
</gene>
<dbReference type="OrthoDB" id="913719at2759"/>
<protein>
    <recommendedName>
        <fullName evidence="3">CCHC-type domain-containing protein</fullName>
    </recommendedName>
</protein>
<name>A0A2G9H2D9_9LAMI</name>
<evidence type="ECO:0008006" key="3">
    <source>
        <dbReference type="Google" id="ProtNLM"/>
    </source>
</evidence>
<keyword evidence="2" id="KW-1185">Reference proteome</keyword>
<evidence type="ECO:0000313" key="2">
    <source>
        <dbReference type="Proteomes" id="UP000231279"/>
    </source>
</evidence>
<sequence>MAINFELWLVVKIERRVISVDAKAKYIVACALTRQEYNWMFPGKGIGQMYTHFMDIINSLFSLRKKINKGEQVQNILSGILDSRENKNIAFNTEHDIEPKTKDEKDEGEFEEELAMITKRIQRLGTYRSRNRKNKSNNKGSPLESQKTVTVRCYECEEIGRIKSECPKLKKNKKGKTKAMASTWDELDNKFQNEEECLTAREEASTFSSSRYNFDIINEVQK</sequence>
<accession>A0A2G9H2D9</accession>
<evidence type="ECO:0000313" key="1">
    <source>
        <dbReference type="EMBL" id="PIN11687.1"/>
    </source>
</evidence>
<dbReference type="EMBL" id="NKXS01002894">
    <property type="protein sequence ID" value="PIN11687.1"/>
    <property type="molecule type" value="Genomic_DNA"/>
</dbReference>
<comment type="caution">
    <text evidence="1">The sequence shown here is derived from an EMBL/GenBank/DDBJ whole genome shotgun (WGS) entry which is preliminary data.</text>
</comment>
<proteinExistence type="predicted"/>
<dbReference type="Proteomes" id="UP000231279">
    <property type="component" value="Unassembled WGS sequence"/>
</dbReference>
<dbReference type="Gene3D" id="4.10.60.10">
    <property type="entry name" value="Zinc finger, CCHC-type"/>
    <property type="match status" value="1"/>
</dbReference>
<organism evidence="1 2">
    <name type="scientific">Handroanthus impetiginosus</name>
    <dbReference type="NCBI Taxonomy" id="429701"/>
    <lineage>
        <taxon>Eukaryota</taxon>
        <taxon>Viridiplantae</taxon>
        <taxon>Streptophyta</taxon>
        <taxon>Embryophyta</taxon>
        <taxon>Tracheophyta</taxon>
        <taxon>Spermatophyta</taxon>
        <taxon>Magnoliopsida</taxon>
        <taxon>eudicotyledons</taxon>
        <taxon>Gunneridae</taxon>
        <taxon>Pentapetalae</taxon>
        <taxon>asterids</taxon>
        <taxon>lamiids</taxon>
        <taxon>Lamiales</taxon>
        <taxon>Bignoniaceae</taxon>
        <taxon>Crescentiina</taxon>
        <taxon>Tabebuia alliance</taxon>
        <taxon>Handroanthus</taxon>
    </lineage>
</organism>